<reference evidence="1 2" key="1">
    <citation type="submission" date="2018-10" db="EMBL/GenBank/DDBJ databases">
        <title>Draft genome sequence for the type isolate of Erwinia psidii, agent causal of bacterial blight in guava (Psidium guajava) and wilt and die-back of Eucalyptus spp.</title>
        <authorList>
            <person name="Hermenegildo P.S."/>
            <person name="Santos S.A."/>
            <person name="Guimaraes L.M.S."/>
            <person name="Vidigal P.M.P."/>
            <person name="Pereira I.C."/>
            <person name="Badel J.L."/>
            <person name="Alfenas-Zerbini P."/>
            <person name="Ferreira M.A.S.V."/>
            <person name="Alfenas A.C."/>
        </authorList>
    </citation>
    <scope>NUCLEOTIDE SEQUENCE [LARGE SCALE GENOMIC DNA]</scope>
    <source>
        <strain evidence="1 2">IBSBF 435</strain>
    </source>
</reference>
<name>A0A3N6SG95_9GAMM</name>
<dbReference type="EMBL" id="RHHM01000009">
    <property type="protein sequence ID" value="RQM37721.1"/>
    <property type="molecule type" value="Genomic_DNA"/>
</dbReference>
<keyword evidence="2" id="KW-1185">Reference proteome</keyword>
<sequence length="71" mass="7857">MLSVRITSIATLLQRELFQVYLCHNPQEKVCPNRLNADQSSHSQTIGLKIIQGIYATGKRSLSQAIGACNK</sequence>
<protein>
    <submittedName>
        <fullName evidence="1">Uncharacterized protein</fullName>
    </submittedName>
</protein>
<accession>A0A3N6SG95</accession>
<gene>
    <name evidence="1" type="ORF">EB241_12710</name>
</gene>
<comment type="caution">
    <text evidence="1">The sequence shown here is derived from an EMBL/GenBank/DDBJ whole genome shotgun (WGS) entry which is preliminary data.</text>
</comment>
<evidence type="ECO:0000313" key="2">
    <source>
        <dbReference type="Proteomes" id="UP000279457"/>
    </source>
</evidence>
<dbReference type="AlphaFoldDB" id="A0A3N6SG95"/>
<organism evidence="1 2">
    <name type="scientific">Erwinia psidii</name>
    <dbReference type="NCBI Taxonomy" id="69224"/>
    <lineage>
        <taxon>Bacteria</taxon>
        <taxon>Pseudomonadati</taxon>
        <taxon>Pseudomonadota</taxon>
        <taxon>Gammaproteobacteria</taxon>
        <taxon>Enterobacterales</taxon>
        <taxon>Erwiniaceae</taxon>
        <taxon>Erwinia</taxon>
    </lineage>
</organism>
<evidence type="ECO:0000313" key="1">
    <source>
        <dbReference type="EMBL" id="RQM37721.1"/>
    </source>
</evidence>
<dbReference type="Proteomes" id="UP000279457">
    <property type="component" value="Unassembled WGS sequence"/>
</dbReference>
<proteinExistence type="predicted"/>